<dbReference type="InterPro" id="IPR051082">
    <property type="entry name" value="Pentapeptide-BTB/POZ_domain"/>
</dbReference>
<gene>
    <name evidence="1" type="ORF">SAMN04489716_3199</name>
</gene>
<accession>A0A1H1Z946</accession>
<keyword evidence="2" id="KW-1185">Reference proteome</keyword>
<organism evidence="1 2">
    <name type="scientific">Actinoplanes derwentensis</name>
    <dbReference type="NCBI Taxonomy" id="113562"/>
    <lineage>
        <taxon>Bacteria</taxon>
        <taxon>Bacillati</taxon>
        <taxon>Actinomycetota</taxon>
        <taxon>Actinomycetes</taxon>
        <taxon>Micromonosporales</taxon>
        <taxon>Micromonosporaceae</taxon>
        <taxon>Actinoplanes</taxon>
    </lineage>
</organism>
<name>A0A1H1Z946_9ACTN</name>
<dbReference type="AlphaFoldDB" id="A0A1H1Z946"/>
<dbReference type="SUPFAM" id="SSF141571">
    <property type="entry name" value="Pentapeptide repeat-like"/>
    <property type="match status" value="1"/>
</dbReference>
<evidence type="ECO:0000313" key="1">
    <source>
        <dbReference type="EMBL" id="SDT30097.1"/>
    </source>
</evidence>
<dbReference type="Gene3D" id="2.160.20.80">
    <property type="entry name" value="E3 ubiquitin-protein ligase SopA"/>
    <property type="match status" value="1"/>
</dbReference>
<dbReference type="PANTHER" id="PTHR14136">
    <property type="entry name" value="BTB_POZ DOMAIN-CONTAINING PROTEIN KCTD9"/>
    <property type="match status" value="1"/>
</dbReference>
<dbReference type="InterPro" id="IPR001646">
    <property type="entry name" value="5peptide_repeat"/>
</dbReference>
<dbReference type="PANTHER" id="PTHR14136:SF17">
    <property type="entry name" value="BTB_POZ DOMAIN-CONTAINING PROTEIN KCTD9"/>
    <property type="match status" value="1"/>
</dbReference>
<proteinExistence type="predicted"/>
<protein>
    <submittedName>
        <fullName evidence="1">Uncharacterized protein YjbI, contains pentapeptide repeats</fullName>
    </submittedName>
</protein>
<dbReference type="EMBL" id="LT629758">
    <property type="protein sequence ID" value="SDT30097.1"/>
    <property type="molecule type" value="Genomic_DNA"/>
</dbReference>
<dbReference type="Proteomes" id="UP000198688">
    <property type="component" value="Chromosome I"/>
</dbReference>
<reference evidence="1 2" key="1">
    <citation type="submission" date="2016-10" db="EMBL/GenBank/DDBJ databases">
        <authorList>
            <person name="de Groot N.N."/>
        </authorList>
    </citation>
    <scope>NUCLEOTIDE SEQUENCE [LARGE SCALE GENOMIC DNA]</scope>
    <source>
        <strain evidence="1 2">DSM 43941</strain>
    </source>
</reference>
<evidence type="ECO:0000313" key="2">
    <source>
        <dbReference type="Proteomes" id="UP000198688"/>
    </source>
</evidence>
<dbReference type="STRING" id="113562.SAMN04489716_3199"/>
<dbReference type="Pfam" id="PF13599">
    <property type="entry name" value="Pentapeptide_4"/>
    <property type="match status" value="1"/>
</dbReference>
<sequence>MPDSVQTAEAGLDSEEFYEKKLFDGTDLIGLFAQDVEFAQCRFRAARLAGAVLPKVRLTDCLVERSDWSNARAETGTMERLAFTDCRMTGLAFNGGLLRSVTFTDCKVDLTNWRFAKFDTVVLTGCNLTGADFTSTDLRGASFVDCDLTGAQFHNATMRGARFQRCELSGIGGITSWEGAIVHPDDLLGLSYALAGALGIVVKE</sequence>